<dbReference type="GO" id="GO:0008757">
    <property type="term" value="F:S-adenosylmethionine-dependent methyltransferase activity"/>
    <property type="evidence" value="ECO:0007669"/>
    <property type="project" value="InterPro"/>
</dbReference>
<keyword evidence="2" id="KW-0489">Methyltransferase</keyword>
<organism evidence="2">
    <name type="scientific">Desulfobacca acetoxidans</name>
    <dbReference type="NCBI Taxonomy" id="60893"/>
    <lineage>
        <taxon>Bacteria</taxon>
        <taxon>Pseudomonadati</taxon>
        <taxon>Thermodesulfobacteriota</taxon>
        <taxon>Desulfobaccia</taxon>
        <taxon>Desulfobaccales</taxon>
        <taxon>Desulfobaccaceae</taxon>
        <taxon>Desulfobacca</taxon>
    </lineage>
</organism>
<evidence type="ECO:0000259" key="1">
    <source>
        <dbReference type="Pfam" id="PF08241"/>
    </source>
</evidence>
<dbReference type="GO" id="GO:0032259">
    <property type="term" value="P:methylation"/>
    <property type="evidence" value="ECO:0007669"/>
    <property type="project" value="UniProtKB-KW"/>
</dbReference>
<dbReference type="AlphaFoldDB" id="A0A7C3SIT1"/>
<gene>
    <name evidence="2" type="ORF">ENV62_00360</name>
</gene>
<dbReference type="CDD" id="cd02440">
    <property type="entry name" value="AdoMet_MTases"/>
    <property type="match status" value="1"/>
</dbReference>
<feature type="domain" description="Methyltransferase type 11" evidence="1">
    <location>
        <begin position="58"/>
        <end position="153"/>
    </location>
</feature>
<dbReference type="PANTHER" id="PTHR43591">
    <property type="entry name" value="METHYLTRANSFERASE"/>
    <property type="match status" value="1"/>
</dbReference>
<dbReference type="EMBL" id="DTHB01000007">
    <property type="protein sequence ID" value="HGB13685.1"/>
    <property type="molecule type" value="Genomic_DNA"/>
</dbReference>
<reference evidence="2" key="1">
    <citation type="journal article" date="2020" name="mSystems">
        <title>Genome- and Community-Level Interaction Insights into Carbon Utilization and Element Cycling Functions of Hydrothermarchaeota in Hydrothermal Sediment.</title>
        <authorList>
            <person name="Zhou Z."/>
            <person name="Liu Y."/>
            <person name="Xu W."/>
            <person name="Pan J."/>
            <person name="Luo Z.H."/>
            <person name="Li M."/>
        </authorList>
    </citation>
    <scope>NUCLEOTIDE SEQUENCE [LARGE SCALE GENOMIC DNA]</scope>
    <source>
        <strain evidence="2">SpSt-776</strain>
    </source>
</reference>
<proteinExistence type="predicted"/>
<evidence type="ECO:0000313" key="2">
    <source>
        <dbReference type="EMBL" id="HGB13685.1"/>
    </source>
</evidence>
<keyword evidence="2" id="KW-0808">Transferase</keyword>
<dbReference type="SUPFAM" id="SSF53335">
    <property type="entry name" value="S-adenosyl-L-methionine-dependent methyltransferases"/>
    <property type="match status" value="1"/>
</dbReference>
<dbReference type="Pfam" id="PF08241">
    <property type="entry name" value="Methyltransf_11"/>
    <property type="match status" value="1"/>
</dbReference>
<dbReference type="InterPro" id="IPR013216">
    <property type="entry name" value="Methyltransf_11"/>
</dbReference>
<comment type="caution">
    <text evidence="2">The sequence shown here is derived from an EMBL/GenBank/DDBJ whole genome shotgun (WGS) entry which is preliminary data.</text>
</comment>
<accession>A0A7C3SIT1</accession>
<dbReference type="Gene3D" id="3.40.50.150">
    <property type="entry name" value="Vaccinia Virus protein VP39"/>
    <property type="match status" value="1"/>
</dbReference>
<protein>
    <submittedName>
        <fullName evidence="2">Class I SAM-dependent methyltransferase</fullName>
    </submittedName>
</protein>
<sequence length="231" mass="26644">MTIWTVMAMMTRTFFRRLELEPPPWLYAHMARTPLFRRIYWRIVAEVAFGTPAGARLLDVGTGPGYLLRYLARERPDLKLYGLDFSFRMIAQGRRRLGDLQAGAALVGDSRALPVRTACLDRILATFSFHIWQDPIQAAKEMVRVLKPDGRAWIYEMNREASRRQLQAFAREECLPFLLVLLGFRSLAWNHALRAADFATVFEQAGLSSWSLTPVHHLFWRVEILKEPAPV</sequence>
<name>A0A7C3SIT1_9BACT</name>
<dbReference type="InterPro" id="IPR029063">
    <property type="entry name" value="SAM-dependent_MTases_sf"/>
</dbReference>